<dbReference type="AlphaFoldDB" id="A0A0L0HGG2"/>
<gene>
    <name evidence="2" type="ORF">SPPG_05295</name>
</gene>
<dbReference type="Proteomes" id="UP000053201">
    <property type="component" value="Unassembled WGS sequence"/>
</dbReference>
<protein>
    <submittedName>
        <fullName evidence="2">Uncharacterized protein</fullName>
    </submittedName>
</protein>
<feature type="region of interest" description="Disordered" evidence="1">
    <location>
        <begin position="1"/>
        <end position="23"/>
    </location>
</feature>
<sequence length="86" mass="9603">MSQAAFSNKEFHAAPERKKFTERVDYEKPSREILEELHHGPILASTVGITAEVVQSPRDQANSRSDSMTSLFGDHGDATTRAKNSW</sequence>
<feature type="compositionally biased region" description="Basic and acidic residues" evidence="1">
    <location>
        <begin position="9"/>
        <end position="23"/>
    </location>
</feature>
<dbReference type="GeneID" id="27688683"/>
<dbReference type="EMBL" id="KQ257457">
    <property type="protein sequence ID" value="KNC99923.1"/>
    <property type="molecule type" value="Genomic_DNA"/>
</dbReference>
<keyword evidence="3" id="KW-1185">Reference proteome</keyword>
<dbReference type="RefSeq" id="XP_016607963.1">
    <property type="nucleotide sequence ID" value="XM_016753518.1"/>
</dbReference>
<evidence type="ECO:0000313" key="2">
    <source>
        <dbReference type="EMBL" id="KNC99923.1"/>
    </source>
</evidence>
<feature type="region of interest" description="Disordered" evidence="1">
    <location>
        <begin position="56"/>
        <end position="86"/>
    </location>
</feature>
<name>A0A0L0HGG2_SPIPD</name>
<proteinExistence type="predicted"/>
<dbReference type="InParanoid" id="A0A0L0HGG2"/>
<organism evidence="2 3">
    <name type="scientific">Spizellomyces punctatus (strain DAOM BR117)</name>
    <dbReference type="NCBI Taxonomy" id="645134"/>
    <lineage>
        <taxon>Eukaryota</taxon>
        <taxon>Fungi</taxon>
        <taxon>Fungi incertae sedis</taxon>
        <taxon>Chytridiomycota</taxon>
        <taxon>Chytridiomycota incertae sedis</taxon>
        <taxon>Chytridiomycetes</taxon>
        <taxon>Spizellomycetales</taxon>
        <taxon>Spizellomycetaceae</taxon>
        <taxon>Spizellomyces</taxon>
    </lineage>
</organism>
<accession>A0A0L0HGG2</accession>
<dbReference type="VEuPathDB" id="FungiDB:SPPG_05295"/>
<reference evidence="2 3" key="1">
    <citation type="submission" date="2009-08" db="EMBL/GenBank/DDBJ databases">
        <title>The Genome Sequence of Spizellomyces punctatus strain DAOM BR117.</title>
        <authorList>
            <consortium name="The Broad Institute Genome Sequencing Platform"/>
            <person name="Russ C."/>
            <person name="Cuomo C."/>
            <person name="Shea T."/>
            <person name="Young S.K."/>
            <person name="Zeng Q."/>
            <person name="Koehrsen M."/>
            <person name="Haas B."/>
            <person name="Borodovsky M."/>
            <person name="Guigo R."/>
            <person name="Alvarado L."/>
            <person name="Berlin A."/>
            <person name="Bochicchio J."/>
            <person name="Borenstein D."/>
            <person name="Chapman S."/>
            <person name="Chen Z."/>
            <person name="Engels R."/>
            <person name="Freedman E."/>
            <person name="Gellesch M."/>
            <person name="Goldberg J."/>
            <person name="Griggs A."/>
            <person name="Gujja S."/>
            <person name="Heiman D."/>
            <person name="Hepburn T."/>
            <person name="Howarth C."/>
            <person name="Jen D."/>
            <person name="Larson L."/>
            <person name="Lewis B."/>
            <person name="Mehta T."/>
            <person name="Park D."/>
            <person name="Pearson M."/>
            <person name="Roberts A."/>
            <person name="Saif S."/>
            <person name="Shenoy N."/>
            <person name="Sisk P."/>
            <person name="Stolte C."/>
            <person name="Sykes S."/>
            <person name="Thomson T."/>
            <person name="Walk T."/>
            <person name="White J."/>
            <person name="Yandava C."/>
            <person name="Burger G."/>
            <person name="Gray M.W."/>
            <person name="Holland P.W.H."/>
            <person name="King N."/>
            <person name="Lang F.B.F."/>
            <person name="Roger A.J."/>
            <person name="Ruiz-Trillo I."/>
            <person name="Lander E."/>
            <person name="Nusbaum C."/>
        </authorList>
    </citation>
    <scope>NUCLEOTIDE SEQUENCE [LARGE SCALE GENOMIC DNA]</scope>
    <source>
        <strain evidence="2 3">DAOM BR117</strain>
    </source>
</reference>
<evidence type="ECO:0000313" key="3">
    <source>
        <dbReference type="Proteomes" id="UP000053201"/>
    </source>
</evidence>
<feature type="compositionally biased region" description="Polar residues" evidence="1">
    <location>
        <begin position="57"/>
        <end position="70"/>
    </location>
</feature>
<evidence type="ECO:0000256" key="1">
    <source>
        <dbReference type="SAM" id="MobiDB-lite"/>
    </source>
</evidence>
<dbReference type="OrthoDB" id="2105090at2759"/>